<keyword evidence="5" id="KW-0234">DNA repair</keyword>
<keyword evidence="8" id="KW-0326">Glycosidase</keyword>
<dbReference type="InterPro" id="IPR012904">
    <property type="entry name" value="OGG_N"/>
</dbReference>
<dbReference type="PANTHER" id="PTHR10242:SF2">
    <property type="entry name" value="N-GLYCOSYLASE_DNA LYASE"/>
    <property type="match status" value="1"/>
</dbReference>
<evidence type="ECO:0000256" key="1">
    <source>
        <dbReference type="ARBA" id="ARBA00010679"/>
    </source>
</evidence>
<feature type="domain" description="HhH-GPD" evidence="10">
    <location>
        <begin position="111"/>
        <end position="260"/>
    </location>
</feature>
<dbReference type="Gene3D" id="1.10.1670.10">
    <property type="entry name" value="Helix-hairpin-Helix base-excision DNA repair enzymes (C-terminal)"/>
    <property type="match status" value="1"/>
</dbReference>
<evidence type="ECO:0000256" key="2">
    <source>
        <dbReference type="ARBA" id="ARBA00012720"/>
    </source>
</evidence>
<protein>
    <recommendedName>
        <fullName evidence="2">DNA-(apurinic or apyrimidinic site) lyase</fullName>
        <ecNumber evidence="2">4.2.99.18</ecNumber>
    </recommendedName>
</protein>
<evidence type="ECO:0000256" key="3">
    <source>
        <dbReference type="ARBA" id="ARBA00022763"/>
    </source>
</evidence>
<organism evidence="11 12">
    <name type="scientific">Caproiciproducens faecalis</name>
    <dbReference type="NCBI Taxonomy" id="2820301"/>
    <lineage>
        <taxon>Bacteria</taxon>
        <taxon>Bacillati</taxon>
        <taxon>Bacillota</taxon>
        <taxon>Clostridia</taxon>
        <taxon>Eubacteriales</taxon>
        <taxon>Acutalibacteraceae</taxon>
        <taxon>Caproiciproducens</taxon>
    </lineage>
</organism>
<accession>A0ABS7DN82</accession>
<dbReference type="SMART" id="SM00478">
    <property type="entry name" value="ENDO3c"/>
    <property type="match status" value="1"/>
</dbReference>
<comment type="similarity">
    <text evidence="1">Belongs to the type-1 OGG1 family.</text>
</comment>
<keyword evidence="7" id="KW-0511">Multifunctional enzyme</keyword>
<keyword evidence="12" id="KW-1185">Reference proteome</keyword>
<proteinExistence type="inferred from homology"/>
<dbReference type="InterPro" id="IPR003265">
    <property type="entry name" value="HhH-GPD_domain"/>
</dbReference>
<dbReference type="Gene3D" id="3.30.310.260">
    <property type="match status" value="1"/>
</dbReference>
<comment type="catalytic activity">
    <reaction evidence="9">
        <text>2'-deoxyribonucleotide-(2'-deoxyribose 5'-phosphate)-2'-deoxyribonucleotide-DNA = a 3'-end 2'-deoxyribonucleotide-(2,3-dehydro-2,3-deoxyribose 5'-phosphate)-DNA + a 5'-end 5'-phospho-2'-deoxyribonucleoside-DNA + H(+)</text>
        <dbReference type="Rhea" id="RHEA:66592"/>
        <dbReference type="Rhea" id="RHEA-COMP:13180"/>
        <dbReference type="Rhea" id="RHEA-COMP:16897"/>
        <dbReference type="Rhea" id="RHEA-COMP:17067"/>
        <dbReference type="ChEBI" id="CHEBI:15378"/>
        <dbReference type="ChEBI" id="CHEBI:136412"/>
        <dbReference type="ChEBI" id="CHEBI:157695"/>
        <dbReference type="ChEBI" id="CHEBI:167181"/>
        <dbReference type="EC" id="4.2.99.18"/>
    </reaction>
</comment>
<dbReference type="EMBL" id="JAGFNZ010000002">
    <property type="protein sequence ID" value="MBW7572748.1"/>
    <property type="molecule type" value="Genomic_DNA"/>
</dbReference>
<keyword evidence="4" id="KW-0378">Hydrolase</keyword>
<dbReference type="Proteomes" id="UP000719942">
    <property type="component" value="Unassembled WGS sequence"/>
</dbReference>
<dbReference type="PANTHER" id="PTHR10242">
    <property type="entry name" value="8-OXOGUANINE DNA GLYCOSYLASE"/>
    <property type="match status" value="1"/>
</dbReference>
<evidence type="ECO:0000256" key="6">
    <source>
        <dbReference type="ARBA" id="ARBA00023239"/>
    </source>
</evidence>
<evidence type="ECO:0000256" key="7">
    <source>
        <dbReference type="ARBA" id="ARBA00023268"/>
    </source>
</evidence>
<dbReference type="SUPFAM" id="SSF48150">
    <property type="entry name" value="DNA-glycosylase"/>
    <property type="match status" value="1"/>
</dbReference>
<dbReference type="CDD" id="cd00056">
    <property type="entry name" value="ENDO3c"/>
    <property type="match status" value="1"/>
</dbReference>
<keyword evidence="3" id="KW-0227">DNA damage</keyword>
<dbReference type="SUPFAM" id="SSF55945">
    <property type="entry name" value="TATA-box binding protein-like"/>
    <property type="match status" value="1"/>
</dbReference>
<dbReference type="InterPro" id="IPR023170">
    <property type="entry name" value="HhH_base_excis_C"/>
</dbReference>
<evidence type="ECO:0000313" key="12">
    <source>
        <dbReference type="Proteomes" id="UP000719942"/>
    </source>
</evidence>
<dbReference type="InterPro" id="IPR052054">
    <property type="entry name" value="Oxidative_DNA_repair_enzyme"/>
</dbReference>
<dbReference type="Pfam" id="PF00730">
    <property type="entry name" value="HhH-GPD"/>
    <property type="match status" value="1"/>
</dbReference>
<evidence type="ECO:0000256" key="5">
    <source>
        <dbReference type="ARBA" id="ARBA00023204"/>
    </source>
</evidence>
<evidence type="ECO:0000313" key="11">
    <source>
        <dbReference type="EMBL" id="MBW7572748.1"/>
    </source>
</evidence>
<evidence type="ECO:0000256" key="4">
    <source>
        <dbReference type="ARBA" id="ARBA00022801"/>
    </source>
</evidence>
<sequence>MKEDGNLAKKNDAFDLEQTLECGQCFRWEKQQDGSYTGVASGRILNISEQNRGHVLDDPFWKQYFDLPLDYEEIRENLAADDPTLARAAKFAPGMRILNQEPWEALCSFIFSQNNNIPRIKGIVSRFCVGFGEKIGSGYYAFPKAEKIAGLCEQDLAPVRSGFRAKYILSAARKVAQGEVDLEALKTAPLPEARESLMTIHGVGQKVADCTLLYGLHRLEAFPMDVWMKRAMRTLFPGREPESFGEYAGIAQQYIFHYSRNHPELFVTEKESAAVGM</sequence>
<comment type="caution">
    <text evidence="11">The sequence shown here is derived from an EMBL/GenBank/DDBJ whole genome shotgun (WGS) entry which is preliminary data.</text>
</comment>
<name>A0ABS7DN82_9FIRM</name>
<dbReference type="EC" id="4.2.99.18" evidence="2"/>
<gene>
    <name evidence="11" type="ORF">J5W02_07960</name>
</gene>
<evidence type="ECO:0000256" key="8">
    <source>
        <dbReference type="ARBA" id="ARBA00023295"/>
    </source>
</evidence>
<reference evidence="11 12" key="1">
    <citation type="submission" date="2021-03" db="EMBL/GenBank/DDBJ databases">
        <title>Caproiciproducens sp. nov. isolated from feces of cow.</title>
        <authorList>
            <person name="Choi J.-Y."/>
        </authorList>
    </citation>
    <scope>NUCLEOTIDE SEQUENCE [LARGE SCALE GENOMIC DNA]</scope>
    <source>
        <strain evidence="11 12">AGMB10547</strain>
    </source>
</reference>
<dbReference type="Gene3D" id="1.10.340.30">
    <property type="entry name" value="Hypothetical protein, domain 2"/>
    <property type="match status" value="1"/>
</dbReference>
<evidence type="ECO:0000259" key="10">
    <source>
        <dbReference type="SMART" id="SM00478"/>
    </source>
</evidence>
<dbReference type="InterPro" id="IPR011257">
    <property type="entry name" value="DNA_glycosylase"/>
</dbReference>
<evidence type="ECO:0000256" key="9">
    <source>
        <dbReference type="ARBA" id="ARBA00044632"/>
    </source>
</evidence>
<dbReference type="Pfam" id="PF07934">
    <property type="entry name" value="OGG_N"/>
    <property type="match status" value="1"/>
</dbReference>
<keyword evidence="6" id="KW-0456">Lyase</keyword>